<evidence type="ECO:0000256" key="1">
    <source>
        <dbReference type="SAM" id="MobiDB-lite"/>
    </source>
</evidence>
<evidence type="ECO:0000313" key="2">
    <source>
        <dbReference type="EMBL" id="KAF7276420.1"/>
    </source>
</evidence>
<dbReference type="AlphaFoldDB" id="A0A834ME22"/>
<organism evidence="2 3">
    <name type="scientific">Rhynchophorus ferrugineus</name>
    <name type="common">Red palm weevil</name>
    <name type="synonym">Curculio ferrugineus</name>
    <dbReference type="NCBI Taxonomy" id="354439"/>
    <lineage>
        <taxon>Eukaryota</taxon>
        <taxon>Metazoa</taxon>
        <taxon>Ecdysozoa</taxon>
        <taxon>Arthropoda</taxon>
        <taxon>Hexapoda</taxon>
        <taxon>Insecta</taxon>
        <taxon>Pterygota</taxon>
        <taxon>Neoptera</taxon>
        <taxon>Endopterygota</taxon>
        <taxon>Coleoptera</taxon>
        <taxon>Polyphaga</taxon>
        <taxon>Cucujiformia</taxon>
        <taxon>Curculionidae</taxon>
        <taxon>Dryophthorinae</taxon>
        <taxon>Rhynchophorus</taxon>
    </lineage>
</organism>
<feature type="region of interest" description="Disordered" evidence="1">
    <location>
        <begin position="1"/>
        <end position="37"/>
    </location>
</feature>
<reference evidence="2" key="1">
    <citation type="submission" date="2020-08" db="EMBL/GenBank/DDBJ databases">
        <title>Genome sequencing and assembly of the red palm weevil Rhynchophorus ferrugineus.</title>
        <authorList>
            <person name="Dias G.B."/>
            <person name="Bergman C.M."/>
            <person name="Manee M."/>
        </authorList>
    </citation>
    <scope>NUCLEOTIDE SEQUENCE</scope>
    <source>
        <strain evidence="2">AA-2017</strain>
        <tissue evidence="2">Whole larva</tissue>
    </source>
</reference>
<dbReference type="Proteomes" id="UP000625711">
    <property type="component" value="Unassembled WGS sequence"/>
</dbReference>
<keyword evidence="3" id="KW-1185">Reference proteome</keyword>
<gene>
    <name evidence="2" type="ORF">GWI33_010341</name>
</gene>
<accession>A0A834ME22</accession>
<name>A0A834ME22_RHYFE</name>
<proteinExistence type="predicted"/>
<dbReference type="EMBL" id="JAACXV010006856">
    <property type="protein sequence ID" value="KAF7276420.1"/>
    <property type="molecule type" value="Genomic_DNA"/>
</dbReference>
<comment type="caution">
    <text evidence="2">The sequence shown here is derived from an EMBL/GenBank/DDBJ whole genome shotgun (WGS) entry which is preliminary data.</text>
</comment>
<sequence>MDEKGIGEVRNVNASDSGPCSSVIGRKPKQRSCKSRNVYSVTGGRRCRTAGTPAPPEARGGGVGSNLFASEVFATPKKAPIRFYQPT</sequence>
<evidence type="ECO:0000313" key="3">
    <source>
        <dbReference type="Proteomes" id="UP000625711"/>
    </source>
</evidence>
<protein>
    <submittedName>
        <fullName evidence="2">Uncharacterized protein</fullName>
    </submittedName>
</protein>